<sequence>MLIRLNIKNFAVLKNIELEFNSGLTVISGESGAGKSMIIEAVRYLYGKRASVEDIRFETEGAVIEGVFDFPESAKVRRLLAENDIPEEELYIVRREIMQNRKSIIKINSRMITLGALREIMNEVISIHSQSSQNEALESGMHIVYLDRFIGIDEEEKFLQYKESYRKFKELETRIHDLEYKDRNRMQQLELYRHQYDELSSMDLIQGEEEQLEEEIGYFNNYEKIHEALSIMRSQLDSEYSPQVMLYEIHKSIETMGRFDDSYTDFTETILEAYHLLNELDSKVAGDLSNVDYDEEAYNEKQMRLSSLNNLKRKYNRNIVELIGLRESLNEDIMQLENIAQSFEKLEQERSAALAEMEKLASFLQNYRVERKHFLETRIKKELQALDMPDADFEIEVKEGTFDQRGYSDVGFLFSPNKGEPLKSMNSIASGGEISRVMLAVRTIFTEFDRHSLLILDEIDTGVSGAVATKMSAKMKLLSKARQVLVISHLPQAAAVADSHLYVTKKTTDERTVSTAGYLNQKDHIYEIARMMSGSDVTEAALENAKALIKEQK</sequence>
<dbReference type="AlphaFoldDB" id="A0A0M2SRE7"/>
<dbReference type="GO" id="GO:0006310">
    <property type="term" value="P:DNA recombination"/>
    <property type="evidence" value="ECO:0007669"/>
    <property type="project" value="InterPro"/>
</dbReference>
<dbReference type="GO" id="GO:0009432">
    <property type="term" value="P:SOS response"/>
    <property type="evidence" value="ECO:0007669"/>
    <property type="project" value="TreeGrafter"/>
</dbReference>
<dbReference type="PATRIC" id="fig|1432562.3.peg.325"/>
<proteinExistence type="inferred from homology"/>
<comment type="similarity">
    <text evidence="2 9">Belongs to the RecN family.</text>
</comment>
<evidence type="ECO:0000256" key="5">
    <source>
        <dbReference type="ARBA" id="ARBA00022763"/>
    </source>
</evidence>
<evidence type="ECO:0000313" key="12">
    <source>
        <dbReference type="EMBL" id="KKK35547.1"/>
    </source>
</evidence>
<keyword evidence="13" id="KW-1185">Reference proteome</keyword>
<dbReference type="SMART" id="SM00382">
    <property type="entry name" value="AAA"/>
    <property type="match status" value="1"/>
</dbReference>
<organism evidence="12 13">
    <name type="scientific">Salinicoccus sediminis</name>
    <dbReference type="NCBI Taxonomy" id="1432562"/>
    <lineage>
        <taxon>Bacteria</taxon>
        <taxon>Bacillati</taxon>
        <taxon>Bacillota</taxon>
        <taxon>Bacilli</taxon>
        <taxon>Bacillales</taxon>
        <taxon>Staphylococcaceae</taxon>
        <taxon>Salinicoccus</taxon>
    </lineage>
</organism>
<dbReference type="PANTHER" id="PTHR11059">
    <property type="entry name" value="DNA REPAIR PROTEIN RECN"/>
    <property type="match status" value="1"/>
</dbReference>
<evidence type="ECO:0000256" key="7">
    <source>
        <dbReference type="ARBA" id="ARBA00023204"/>
    </source>
</evidence>
<evidence type="ECO:0000256" key="8">
    <source>
        <dbReference type="ARBA" id="ARBA00033408"/>
    </source>
</evidence>
<evidence type="ECO:0000256" key="3">
    <source>
        <dbReference type="ARBA" id="ARBA00021315"/>
    </source>
</evidence>
<keyword evidence="5 9" id="KW-0227">DNA damage</keyword>
<accession>A0A0M2SRE7</accession>
<evidence type="ECO:0000256" key="4">
    <source>
        <dbReference type="ARBA" id="ARBA00022741"/>
    </source>
</evidence>
<dbReference type="InterPro" id="IPR003593">
    <property type="entry name" value="AAA+_ATPase"/>
</dbReference>
<evidence type="ECO:0000256" key="2">
    <source>
        <dbReference type="ARBA" id="ARBA00009441"/>
    </source>
</evidence>
<dbReference type="InterPro" id="IPR003395">
    <property type="entry name" value="RecF/RecN/SMC_N"/>
</dbReference>
<dbReference type="Pfam" id="PF02463">
    <property type="entry name" value="SMC_N"/>
    <property type="match status" value="1"/>
</dbReference>
<reference evidence="12 13" key="1">
    <citation type="submission" date="2015-04" db="EMBL/GenBank/DDBJ databases">
        <title>Taxonomic description and genome sequence of Salinicoccus sediminis sp. nov., a novel hyper halotolerant bacterium isolated from marine sediment.</title>
        <authorList>
            <person name="Mathan Kumar R."/>
            <person name="Kaur G."/>
            <person name="Kumar N."/>
            <person name="Kumar A."/>
            <person name="Singh N.K."/>
            <person name="Kaur N."/>
            <person name="Mayilraj S."/>
        </authorList>
    </citation>
    <scope>NUCLEOTIDE SEQUENCE [LARGE SCALE GENOMIC DNA]</scope>
    <source>
        <strain evidence="12 13">SV-16</strain>
    </source>
</reference>
<keyword evidence="7 9" id="KW-0234">DNA repair</keyword>
<dbReference type="OrthoDB" id="9806954at2"/>
<dbReference type="PIRSF" id="PIRSF003128">
    <property type="entry name" value="RecN"/>
    <property type="match status" value="1"/>
</dbReference>
<dbReference type="GO" id="GO:0005524">
    <property type="term" value="F:ATP binding"/>
    <property type="evidence" value="ECO:0007669"/>
    <property type="project" value="UniProtKB-KW"/>
</dbReference>
<dbReference type="InterPro" id="IPR027417">
    <property type="entry name" value="P-loop_NTPase"/>
</dbReference>
<dbReference type="NCBIfam" id="TIGR00634">
    <property type="entry name" value="recN"/>
    <property type="match status" value="1"/>
</dbReference>
<dbReference type="Proteomes" id="UP000034287">
    <property type="component" value="Unassembled WGS sequence"/>
</dbReference>
<evidence type="ECO:0000256" key="6">
    <source>
        <dbReference type="ARBA" id="ARBA00022840"/>
    </source>
</evidence>
<evidence type="ECO:0000256" key="9">
    <source>
        <dbReference type="PIRNR" id="PIRNR003128"/>
    </source>
</evidence>
<dbReference type="Gene3D" id="3.40.50.300">
    <property type="entry name" value="P-loop containing nucleotide triphosphate hydrolases"/>
    <property type="match status" value="2"/>
</dbReference>
<feature type="domain" description="AAA+ ATPase" evidence="11">
    <location>
        <begin position="21"/>
        <end position="507"/>
    </location>
</feature>
<dbReference type="CDD" id="cd03241">
    <property type="entry name" value="ABC_RecN"/>
    <property type="match status" value="1"/>
</dbReference>
<evidence type="ECO:0000256" key="1">
    <source>
        <dbReference type="ARBA" id="ARBA00003618"/>
    </source>
</evidence>
<keyword evidence="6" id="KW-0067">ATP-binding</keyword>
<comment type="function">
    <text evidence="1 9">May be involved in recombinational repair of damaged DNA.</text>
</comment>
<protein>
    <recommendedName>
        <fullName evidence="3 9">DNA repair protein RecN</fullName>
    </recommendedName>
    <alternativeName>
        <fullName evidence="8 9">Recombination protein N</fullName>
    </alternativeName>
</protein>
<keyword evidence="4" id="KW-0547">Nucleotide-binding</keyword>
<gene>
    <name evidence="12" type="ORF">WN59_01575</name>
</gene>
<dbReference type="STRING" id="1432562.WN59_01575"/>
<dbReference type="PANTHER" id="PTHR11059:SF0">
    <property type="entry name" value="DNA REPAIR PROTEIN RECN"/>
    <property type="match status" value="1"/>
</dbReference>
<keyword evidence="10" id="KW-0175">Coiled coil</keyword>
<dbReference type="SUPFAM" id="SSF52540">
    <property type="entry name" value="P-loop containing nucleoside triphosphate hydrolases"/>
    <property type="match status" value="1"/>
</dbReference>
<dbReference type="GO" id="GO:0043590">
    <property type="term" value="C:bacterial nucleoid"/>
    <property type="evidence" value="ECO:0007669"/>
    <property type="project" value="TreeGrafter"/>
</dbReference>
<evidence type="ECO:0000313" key="13">
    <source>
        <dbReference type="Proteomes" id="UP000034287"/>
    </source>
</evidence>
<dbReference type="GO" id="GO:0006281">
    <property type="term" value="P:DNA repair"/>
    <property type="evidence" value="ECO:0007669"/>
    <property type="project" value="UniProtKB-KW"/>
</dbReference>
<comment type="caution">
    <text evidence="12">The sequence shown here is derived from an EMBL/GenBank/DDBJ whole genome shotgun (WGS) entry which is preliminary data.</text>
</comment>
<dbReference type="EMBL" id="LAYZ01000001">
    <property type="protein sequence ID" value="KKK35547.1"/>
    <property type="molecule type" value="Genomic_DNA"/>
</dbReference>
<evidence type="ECO:0000259" key="11">
    <source>
        <dbReference type="SMART" id="SM00382"/>
    </source>
</evidence>
<dbReference type="InterPro" id="IPR004604">
    <property type="entry name" value="DNA_recomb/repair_RecN"/>
</dbReference>
<name>A0A0M2SRE7_9STAP</name>
<feature type="coiled-coil region" evidence="10">
    <location>
        <begin position="298"/>
        <end position="356"/>
    </location>
</feature>
<evidence type="ECO:0000256" key="10">
    <source>
        <dbReference type="SAM" id="Coils"/>
    </source>
</evidence>